<gene>
    <name evidence="1" type="ORF">L195_g048890</name>
</gene>
<accession>A0A2K3JMJ4</accession>
<evidence type="ECO:0000313" key="2">
    <source>
        <dbReference type="Proteomes" id="UP000236291"/>
    </source>
</evidence>
<dbReference type="Proteomes" id="UP000236291">
    <property type="component" value="Unassembled WGS sequence"/>
</dbReference>
<feature type="non-terminal residue" evidence="1">
    <location>
        <position position="1"/>
    </location>
</feature>
<dbReference type="PANTHER" id="PTHR36617:SF15">
    <property type="entry name" value="REVERSE TRANSCRIPTASE ZINC-BINDING DOMAIN-CONTAINING PROTEIN"/>
    <property type="match status" value="1"/>
</dbReference>
<evidence type="ECO:0000313" key="1">
    <source>
        <dbReference type="EMBL" id="PNX55263.1"/>
    </source>
</evidence>
<dbReference type="AlphaFoldDB" id="A0A2K3JMJ4"/>
<reference evidence="1 2" key="1">
    <citation type="journal article" date="2014" name="Am. J. Bot.">
        <title>Genome assembly and annotation for red clover (Trifolium pratense; Fabaceae).</title>
        <authorList>
            <person name="Istvanek J."/>
            <person name="Jaros M."/>
            <person name="Krenek A."/>
            <person name="Repkova J."/>
        </authorList>
    </citation>
    <scope>NUCLEOTIDE SEQUENCE [LARGE SCALE GENOMIC DNA]</scope>
    <source>
        <strain evidence="2">cv. Tatra</strain>
        <tissue evidence="1">Young leaves</tissue>
    </source>
</reference>
<dbReference type="EMBL" id="ASHM01070875">
    <property type="protein sequence ID" value="PNX55263.1"/>
    <property type="molecule type" value="Genomic_DNA"/>
</dbReference>
<reference evidence="1 2" key="2">
    <citation type="journal article" date="2017" name="Front. Plant Sci.">
        <title>Gene Classification and Mining of Molecular Markers Useful in Red Clover (Trifolium pratense) Breeding.</title>
        <authorList>
            <person name="Istvanek J."/>
            <person name="Dluhosova J."/>
            <person name="Dluhos P."/>
            <person name="Patkova L."/>
            <person name="Nedelnik J."/>
            <person name="Repkova J."/>
        </authorList>
    </citation>
    <scope>NUCLEOTIDE SEQUENCE [LARGE SCALE GENOMIC DNA]</scope>
    <source>
        <strain evidence="2">cv. Tatra</strain>
        <tissue evidence="1">Young leaves</tissue>
    </source>
</reference>
<name>A0A2K3JMJ4_TRIPR</name>
<proteinExistence type="predicted"/>
<comment type="caution">
    <text evidence="1">The sequence shown here is derived from an EMBL/GenBank/DDBJ whole genome shotgun (WGS) entry which is preliminary data.</text>
</comment>
<protein>
    <submittedName>
        <fullName evidence="1">Uncharacterized protein</fullName>
    </submittedName>
</protein>
<organism evidence="1 2">
    <name type="scientific">Trifolium pratense</name>
    <name type="common">Red clover</name>
    <dbReference type="NCBI Taxonomy" id="57577"/>
    <lineage>
        <taxon>Eukaryota</taxon>
        <taxon>Viridiplantae</taxon>
        <taxon>Streptophyta</taxon>
        <taxon>Embryophyta</taxon>
        <taxon>Tracheophyta</taxon>
        <taxon>Spermatophyta</taxon>
        <taxon>Magnoliopsida</taxon>
        <taxon>eudicotyledons</taxon>
        <taxon>Gunneridae</taxon>
        <taxon>Pentapetalae</taxon>
        <taxon>rosids</taxon>
        <taxon>fabids</taxon>
        <taxon>Fabales</taxon>
        <taxon>Fabaceae</taxon>
        <taxon>Papilionoideae</taxon>
        <taxon>50 kb inversion clade</taxon>
        <taxon>NPAAA clade</taxon>
        <taxon>Hologalegina</taxon>
        <taxon>IRL clade</taxon>
        <taxon>Trifolieae</taxon>
        <taxon>Trifolium</taxon>
    </lineage>
</organism>
<sequence>AGSSFLSCCSESIPSKFLGIPVGANPRQRETWRPVVDAMETTTYGSKASLWWRDVISVGETIMPGWFRLNTSCVVGNGTDIGFWNAKWCDRMISSREGPIWRWEWRVALTQSEEHDHTKLKEFLLDVNLNPNSTDRWRWIIGSAGLFSVNSCYNFLAQRGAAEDINPSLLVAFKNLWQNDVPSKASVFG</sequence>
<dbReference type="PANTHER" id="PTHR36617">
    <property type="entry name" value="PROTEIN, PUTATIVE-RELATED"/>
    <property type="match status" value="1"/>
</dbReference>